<dbReference type="Proteomes" id="UP001301582">
    <property type="component" value="Segment"/>
</dbReference>
<name>A0AAX4G2K5_9CAUD</name>
<reference evidence="2 3" key="1">
    <citation type="submission" date="2023-08" db="EMBL/GenBank/DDBJ databases">
        <authorList>
            <person name="Du S."/>
            <person name="Wu Z."/>
            <person name="Wu Y."/>
            <person name="Yang M."/>
            <person name="Shao J."/>
            <person name="Liu H."/>
            <person name="Zhao Y."/>
            <person name="Zhang Z."/>
        </authorList>
    </citation>
    <scope>NUCLEOTIDE SEQUENCE [LARGE SCALE GENOMIC DNA]</scope>
</reference>
<dbReference type="Pfam" id="PF05396">
    <property type="entry name" value="Phage_T7_Capsid"/>
    <property type="match status" value="1"/>
</dbReference>
<dbReference type="EMBL" id="OR420741">
    <property type="protein sequence ID" value="WOZ55656.1"/>
    <property type="molecule type" value="Genomic_DNA"/>
</dbReference>
<accession>A0AAX4G2K5</accession>
<feature type="region of interest" description="Disordered" evidence="1">
    <location>
        <begin position="1"/>
        <end position="43"/>
    </location>
</feature>
<dbReference type="InterPro" id="IPR008768">
    <property type="entry name" value="Gp9-like"/>
</dbReference>
<dbReference type="GO" id="GO:0019069">
    <property type="term" value="P:viral capsid assembly"/>
    <property type="evidence" value="ECO:0007669"/>
    <property type="project" value="InterPro"/>
</dbReference>
<protein>
    <submittedName>
        <fullName evidence="2">Scaffolding protein</fullName>
    </submittedName>
</protein>
<evidence type="ECO:0000256" key="1">
    <source>
        <dbReference type="SAM" id="MobiDB-lite"/>
    </source>
</evidence>
<feature type="region of interest" description="Disordered" evidence="1">
    <location>
        <begin position="59"/>
        <end position="79"/>
    </location>
</feature>
<evidence type="ECO:0000313" key="2">
    <source>
        <dbReference type="EMBL" id="WOZ55656.1"/>
    </source>
</evidence>
<sequence>MVEQVVIDTAEENSGPTLEEQAAEMDAESTEQPQESDRPEWLPEKFETAEDMARAYSELENRMGSQEAEETEEGAREELSNAGVDYDALSQEFWDNGDLSPESYELLENAGIPKEIVDSYIDSQLNMVDAQRNEIMNEVGGQDGYSALTDWAADNLEDSEIDYFNNVMDGNDFQAIRMAVRAIAARRDASEGIEPTRNLSGSLQGGGSGSYESVNQLMQDMQNPQYEKDPAFRAQVEAKLARSNIL</sequence>
<organism evidence="2 3">
    <name type="scientific">Roseobacter phage CRP-118</name>
    <dbReference type="NCBI Taxonomy" id="3072843"/>
    <lineage>
        <taxon>Viruses</taxon>
        <taxon>Duplodnaviria</taxon>
        <taxon>Heunggongvirae</taxon>
        <taxon>Uroviricota</taxon>
        <taxon>Caudoviricetes</taxon>
        <taxon>Autographivirales</taxon>
        <taxon>Autographivirales incertae sedis</taxon>
        <taxon>Shangxiadianvirus</taxon>
        <taxon>Shangxiadianvirus CRP118</taxon>
    </lineage>
</organism>
<evidence type="ECO:0000313" key="3">
    <source>
        <dbReference type="Proteomes" id="UP001301582"/>
    </source>
</evidence>
<gene>
    <name evidence="2" type="ORF">CRP118_gp25</name>
</gene>
<keyword evidence="3" id="KW-1185">Reference proteome</keyword>
<proteinExistence type="predicted"/>